<dbReference type="InterPro" id="IPR036259">
    <property type="entry name" value="MFS_trans_sf"/>
</dbReference>
<dbReference type="InterPro" id="IPR020846">
    <property type="entry name" value="MFS_dom"/>
</dbReference>
<keyword evidence="10" id="KW-1185">Reference proteome</keyword>
<comment type="caution">
    <text evidence="9">The sequence shown here is derived from an EMBL/GenBank/DDBJ whole genome shotgun (WGS) entry which is preliminary data.</text>
</comment>
<dbReference type="InterPro" id="IPR050171">
    <property type="entry name" value="MFS_Transporters"/>
</dbReference>
<keyword evidence="2" id="KW-0813">Transport</keyword>
<evidence type="ECO:0000256" key="6">
    <source>
        <dbReference type="ARBA" id="ARBA00023136"/>
    </source>
</evidence>
<dbReference type="EMBL" id="BAAAZW010000011">
    <property type="protein sequence ID" value="GAA3969038.1"/>
    <property type="molecule type" value="Genomic_DNA"/>
</dbReference>
<dbReference type="PANTHER" id="PTHR23517">
    <property type="entry name" value="RESISTANCE PROTEIN MDTM, PUTATIVE-RELATED-RELATED"/>
    <property type="match status" value="1"/>
</dbReference>
<feature type="transmembrane region" description="Helical" evidence="7">
    <location>
        <begin position="251"/>
        <end position="273"/>
    </location>
</feature>
<feature type="transmembrane region" description="Helical" evidence="7">
    <location>
        <begin position="172"/>
        <end position="190"/>
    </location>
</feature>
<feature type="transmembrane region" description="Helical" evidence="7">
    <location>
        <begin position="344"/>
        <end position="367"/>
    </location>
</feature>
<dbReference type="SUPFAM" id="SSF103473">
    <property type="entry name" value="MFS general substrate transporter"/>
    <property type="match status" value="1"/>
</dbReference>
<reference evidence="10" key="1">
    <citation type="journal article" date="2019" name="Int. J. Syst. Evol. Microbiol.">
        <title>The Global Catalogue of Microorganisms (GCM) 10K type strain sequencing project: providing services to taxonomists for standard genome sequencing and annotation.</title>
        <authorList>
            <consortium name="The Broad Institute Genomics Platform"/>
            <consortium name="The Broad Institute Genome Sequencing Center for Infectious Disease"/>
            <person name="Wu L."/>
            <person name="Ma J."/>
        </authorList>
    </citation>
    <scope>NUCLEOTIDE SEQUENCE [LARGE SCALE GENOMIC DNA]</scope>
    <source>
        <strain evidence="10">JCM 16923</strain>
    </source>
</reference>
<protein>
    <submittedName>
        <fullName evidence="9">MFS transporter</fullName>
    </submittedName>
</protein>
<evidence type="ECO:0000256" key="3">
    <source>
        <dbReference type="ARBA" id="ARBA00022475"/>
    </source>
</evidence>
<keyword evidence="3" id="KW-1003">Cell membrane</keyword>
<dbReference type="Gene3D" id="1.20.1250.20">
    <property type="entry name" value="MFS general substrate transporter like domains"/>
    <property type="match status" value="1"/>
</dbReference>
<evidence type="ECO:0000256" key="2">
    <source>
        <dbReference type="ARBA" id="ARBA00022448"/>
    </source>
</evidence>
<keyword evidence="6 7" id="KW-0472">Membrane</keyword>
<dbReference type="Pfam" id="PF07690">
    <property type="entry name" value="MFS_1"/>
    <property type="match status" value="1"/>
</dbReference>
<gene>
    <name evidence="9" type="ORF">GCM10022231_32710</name>
</gene>
<feature type="transmembrane region" description="Helical" evidence="7">
    <location>
        <begin position="313"/>
        <end position="332"/>
    </location>
</feature>
<dbReference type="PROSITE" id="PS00216">
    <property type="entry name" value="SUGAR_TRANSPORT_1"/>
    <property type="match status" value="1"/>
</dbReference>
<dbReference type="RefSeq" id="WP_344785581.1">
    <property type="nucleotide sequence ID" value="NZ_BAAAZW010000011.1"/>
</dbReference>
<evidence type="ECO:0000256" key="7">
    <source>
        <dbReference type="SAM" id="Phobius"/>
    </source>
</evidence>
<feature type="transmembrane region" description="Helical" evidence="7">
    <location>
        <begin position="145"/>
        <end position="166"/>
    </location>
</feature>
<feature type="transmembrane region" description="Helical" evidence="7">
    <location>
        <begin position="80"/>
        <end position="97"/>
    </location>
</feature>
<accession>A0ABP7PQ73</accession>
<keyword evidence="5 7" id="KW-1133">Transmembrane helix</keyword>
<name>A0ABP7PQ73_9ACTN</name>
<evidence type="ECO:0000259" key="8">
    <source>
        <dbReference type="PROSITE" id="PS50850"/>
    </source>
</evidence>
<dbReference type="PROSITE" id="PS50850">
    <property type="entry name" value="MFS"/>
    <property type="match status" value="1"/>
</dbReference>
<feature type="transmembrane region" description="Helical" evidence="7">
    <location>
        <begin position="373"/>
        <end position="394"/>
    </location>
</feature>
<evidence type="ECO:0000256" key="4">
    <source>
        <dbReference type="ARBA" id="ARBA00022692"/>
    </source>
</evidence>
<feature type="transmembrane region" description="Helical" evidence="7">
    <location>
        <begin position="285"/>
        <end position="307"/>
    </location>
</feature>
<evidence type="ECO:0000256" key="5">
    <source>
        <dbReference type="ARBA" id="ARBA00022989"/>
    </source>
</evidence>
<feature type="transmembrane region" description="Helical" evidence="7">
    <location>
        <begin position="48"/>
        <end position="68"/>
    </location>
</feature>
<dbReference type="InterPro" id="IPR011701">
    <property type="entry name" value="MFS"/>
</dbReference>
<comment type="subcellular location">
    <subcellularLocation>
        <location evidence="1">Cell membrane</location>
        <topology evidence="1">Multi-pass membrane protein</topology>
    </subcellularLocation>
</comment>
<evidence type="ECO:0000313" key="9">
    <source>
        <dbReference type="EMBL" id="GAA3969038.1"/>
    </source>
</evidence>
<dbReference type="Proteomes" id="UP001418444">
    <property type="component" value="Unassembled WGS sequence"/>
</dbReference>
<dbReference type="InterPro" id="IPR005829">
    <property type="entry name" value="Sugar_transporter_CS"/>
</dbReference>
<feature type="transmembrane region" description="Helical" evidence="7">
    <location>
        <begin position="218"/>
        <end position="239"/>
    </location>
</feature>
<evidence type="ECO:0000256" key="1">
    <source>
        <dbReference type="ARBA" id="ARBA00004651"/>
    </source>
</evidence>
<keyword evidence="4 7" id="KW-0812">Transmembrane</keyword>
<proteinExistence type="predicted"/>
<feature type="domain" description="Major facilitator superfamily (MFS) profile" evidence="8">
    <location>
        <begin position="1"/>
        <end position="400"/>
    </location>
</feature>
<feature type="transmembrane region" description="Helical" evidence="7">
    <location>
        <begin position="103"/>
        <end position="124"/>
    </location>
</feature>
<evidence type="ECO:0000313" key="10">
    <source>
        <dbReference type="Proteomes" id="UP001418444"/>
    </source>
</evidence>
<feature type="transmembrane region" description="Helical" evidence="7">
    <location>
        <begin position="12"/>
        <end position="28"/>
    </location>
</feature>
<sequence>MNPRQRLASATRFGWPGVSLAVFTAAWGGNEFTPLLVMYREHSHMSTVVVDTLLFTYVLGIVPALLIGGPLSDRFGRRPLMLPSPVIAAIGSALLAAGPHSVALLAVGRVCSGIALGLAMAVGGSWIKELSDRDGAGVTAGARRAALSLTAGFGLGAAVAALLAQWGPWPNQFAYLVNIALAAVALVLLLPTPETRTGARQGRLVDDLKIPSVRKLRFWVLIAPTAPWVFGTCAVAYAVLPALLTPFTGGWEIVFAGICCLVGLTAGFFVQTLGRKVDRPGSPRALAISMVLVATGMVLAAVAVNVLTVPMALLAAAVLGCGYGMTLISGLLEVQRIAGPDDLAGLTAVFYGLTYLGFASPAILAWVNGRFDIGYPAMLLFGAVIALIGLAVVLGGSRGPVAARLGIGRHHEEDVLGAQNPAERVGQSG</sequence>
<organism evidence="9 10">
    <name type="scientific">Gordonia caeni</name>
    <dbReference type="NCBI Taxonomy" id="1007097"/>
    <lineage>
        <taxon>Bacteria</taxon>
        <taxon>Bacillati</taxon>
        <taxon>Actinomycetota</taxon>
        <taxon>Actinomycetes</taxon>
        <taxon>Mycobacteriales</taxon>
        <taxon>Gordoniaceae</taxon>
        <taxon>Gordonia</taxon>
    </lineage>
</organism>